<evidence type="ECO:0000256" key="2">
    <source>
        <dbReference type="ARBA" id="ARBA00022553"/>
    </source>
</evidence>
<keyword evidence="1" id="KW-0596">Phosphopantetheine</keyword>
<dbReference type="InterPro" id="IPR006162">
    <property type="entry name" value="Ppantetheine_attach_site"/>
</dbReference>
<gene>
    <name evidence="4" type="ORF">BROFUL_02377</name>
</gene>
<dbReference type="AlphaFoldDB" id="A0A0M2UWN5"/>
<keyword evidence="2" id="KW-0597">Phosphoprotein</keyword>
<dbReference type="Pfam" id="PF00550">
    <property type="entry name" value="PP-binding"/>
    <property type="match status" value="1"/>
</dbReference>
<reference evidence="4 5" key="1">
    <citation type="journal article" date="2013" name="BMC Microbiol.">
        <title>Identification of the type II cytochrome c maturation pathway in anammox bacteria by comparative genomics.</title>
        <authorList>
            <person name="Ferousi C."/>
            <person name="Speth D.R."/>
            <person name="Reimann J."/>
            <person name="Op den Camp H.J."/>
            <person name="Allen J.W."/>
            <person name="Keltjens J.T."/>
            <person name="Jetten M.S."/>
        </authorList>
    </citation>
    <scope>NUCLEOTIDE SEQUENCE [LARGE SCALE GENOMIC DNA]</scope>
    <source>
        <strain evidence="4">RU1</strain>
    </source>
</reference>
<evidence type="ECO:0000313" key="5">
    <source>
        <dbReference type="Proteomes" id="UP000034954"/>
    </source>
</evidence>
<proteinExistence type="predicted"/>
<dbReference type="Proteomes" id="UP000034954">
    <property type="component" value="Unassembled WGS sequence"/>
</dbReference>
<dbReference type="InterPro" id="IPR009081">
    <property type="entry name" value="PP-bd_ACP"/>
</dbReference>
<evidence type="ECO:0000256" key="1">
    <source>
        <dbReference type="ARBA" id="ARBA00022450"/>
    </source>
</evidence>
<dbReference type="SUPFAM" id="SSF47336">
    <property type="entry name" value="ACP-like"/>
    <property type="match status" value="1"/>
</dbReference>
<keyword evidence="5" id="KW-1185">Reference proteome</keyword>
<sequence length="74" mass="8115">MSGEVVSIDNRVKKVIIERLKPNINVAEISKNTPLIGKGLGLDSVGVLELVVGLEQEFSIMFDDSEMNIESSRI</sequence>
<evidence type="ECO:0000259" key="3">
    <source>
        <dbReference type="PROSITE" id="PS50075"/>
    </source>
</evidence>
<dbReference type="Gene3D" id="1.10.1200.10">
    <property type="entry name" value="ACP-like"/>
    <property type="match status" value="1"/>
</dbReference>
<accession>A0A0M2UWN5</accession>
<comment type="caution">
    <text evidence="4">The sequence shown here is derived from an EMBL/GenBank/DDBJ whole genome shotgun (WGS) entry which is preliminary data.</text>
</comment>
<dbReference type="PROSITE" id="PS50075">
    <property type="entry name" value="CARRIER"/>
    <property type="match status" value="1"/>
</dbReference>
<dbReference type="InterPro" id="IPR036736">
    <property type="entry name" value="ACP-like_sf"/>
</dbReference>
<protein>
    <submittedName>
        <fullName evidence="4">Acyl carrier protein</fullName>
    </submittedName>
</protein>
<feature type="domain" description="Carrier" evidence="3">
    <location>
        <begin position="6"/>
        <end position="74"/>
    </location>
</feature>
<dbReference type="PROSITE" id="PS00012">
    <property type="entry name" value="PHOSPHOPANTETHEINE"/>
    <property type="match status" value="1"/>
</dbReference>
<dbReference type="EMBL" id="LAQJ01000227">
    <property type="protein sequence ID" value="KKO18919.1"/>
    <property type="molecule type" value="Genomic_DNA"/>
</dbReference>
<organism evidence="4 5">
    <name type="scientific">Candidatus Brocadia fulgida</name>
    <dbReference type="NCBI Taxonomy" id="380242"/>
    <lineage>
        <taxon>Bacteria</taxon>
        <taxon>Pseudomonadati</taxon>
        <taxon>Planctomycetota</taxon>
        <taxon>Candidatus Brocadiia</taxon>
        <taxon>Candidatus Brocadiales</taxon>
        <taxon>Candidatus Brocadiaceae</taxon>
        <taxon>Candidatus Brocadia</taxon>
    </lineage>
</organism>
<evidence type="ECO:0000313" key="4">
    <source>
        <dbReference type="EMBL" id="KKO18919.1"/>
    </source>
</evidence>
<name>A0A0M2UWN5_9BACT</name>